<sequence>MKNIEIPDNVRYILLLILEKDGNIEQLKNIGYTYEKISELISFEINEKTVILEDNKFKITEKGLILKENLIEILNYSSIENLISPQVSDIIKNKNDDFFIPSQNDLPD</sequence>
<dbReference type="AlphaFoldDB" id="A0A543EG20"/>
<keyword evidence="2" id="KW-1185">Reference proteome</keyword>
<accession>A0A543EG20</accession>
<proteinExistence type="predicted"/>
<reference evidence="1 2" key="1">
    <citation type="submission" date="2019-06" db="EMBL/GenBank/DDBJ databases">
        <title>Sorghum-associated microbial communities from plants grown in Nebraska, USA.</title>
        <authorList>
            <person name="Schachtman D."/>
        </authorList>
    </citation>
    <scope>NUCLEOTIDE SEQUENCE [LARGE SCALE GENOMIC DNA]</scope>
    <source>
        <strain evidence="1 2">110</strain>
    </source>
</reference>
<evidence type="ECO:0000313" key="2">
    <source>
        <dbReference type="Proteomes" id="UP000316437"/>
    </source>
</evidence>
<evidence type="ECO:0008006" key="3">
    <source>
        <dbReference type="Google" id="ProtNLM"/>
    </source>
</evidence>
<dbReference type="EMBL" id="VFPD01000001">
    <property type="protein sequence ID" value="TQM20525.1"/>
    <property type="molecule type" value="Genomic_DNA"/>
</dbReference>
<protein>
    <recommendedName>
        <fullName evidence="3">ArnR1-like winged helix-turn-helix domain-containing protein</fullName>
    </recommendedName>
</protein>
<evidence type="ECO:0000313" key="1">
    <source>
        <dbReference type="EMBL" id="TQM20525.1"/>
    </source>
</evidence>
<gene>
    <name evidence="1" type="ORF">FB551_0196</name>
</gene>
<organism evidence="1 2">
    <name type="scientific">Chryseobacterium aquifrigidense</name>
    <dbReference type="NCBI Taxonomy" id="558021"/>
    <lineage>
        <taxon>Bacteria</taxon>
        <taxon>Pseudomonadati</taxon>
        <taxon>Bacteroidota</taxon>
        <taxon>Flavobacteriia</taxon>
        <taxon>Flavobacteriales</taxon>
        <taxon>Weeksellaceae</taxon>
        <taxon>Chryseobacterium group</taxon>
        <taxon>Chryseobacterium</taxon>
    </lineage>
</organism>
<dbReference type="RefSeq" id="WP_142014122.1">
    <property type="nucleotide sequence ID" value="NZ_VFPD01000001.1"/>
</dbReference>
<comment type="caution">
    <text evidence="1">The sequence shown here is derived from an EMBL/GenBank/DDBJ whole genome shotgun (WGS) entry which is preliminary data.</text>
</comment>
<dbReference type="Proteomes" id="UP000316437">
    <property type="component" value="Unassembled WGS sequence"/>
</dbReference>
<name>A0A543EG20_9FLAO</name>